<dbReference type="KEGG" id="mng:MNEG_16319"/>
<dbReference type="PANTHER" id="PTHR45445:SF2">
    <property type="entry name" value="METHYLTRANSFERASE TYPE 11 DOMAIN-CONTAINING PROTEIN"/>
    <property type="match status" value="1"/>
</dbReference>
<dbReference type="AlphaFoldDB" id="A0A0D2M892"/>
<protein>
    <recommendedName>
        <fullName evidence="3">Methyltransferase domain-containing protein</fullName>
    </recommendedName>
</protein>
<dbReference type="STRING" id="145388.A0A0D2M892"/>
<dbReference type="EMBL" id="KK106450">
    <property type="protein sequence ID" value="KIY91645.1"/>
    <property type="molecule type" value="Genomic_DNA"/>
</dbReference>
<sequence>MIIGGSFVSTGQLCSKFARYQFRPHFFQHAGFRVVAPEVDPTVYDMSKHSVDSPLRPFYETSCMDAAPPHVGDRACCSKDRRERFTPTMAEQAQLDIAKVAATKQSYETDALMCQYLALHFGPVDTALAEFAAETGILAAAADFPKKCGDLVLRWAAEAGAATGRALDLGCAVGRSSFEMAREYREVVGIDISQTFVDGGWPALSLFGT</sequence>
<proteinExistence type="predicted"/>
<dbReference type="InterPro" id="IPR029063">
    <property type="entry name" value="SAM-dependent_MTases_sf"/>
</dbReference>
<dbReference type="SUPFAM" id="SSF53335">
    <property type="entry name" value="S-adenosyl-L-methionine-dependent methyltransferases"/>
    <property type="match status" value="1"/>
</dbReference>
<dbReference type="PANTHER" id="PTHR45445">
    <property type="match status" value="1"/>
</dbReference>
<dbReference type="OrthoDB" id="659at2759"/>
<name>A0A0D2M892_9CHLO</name>
<dbReference type="RefSeq" id="XP_013890665.1">
    <property type="nucleotide sequence ID" value="XM_014035211.1"/>
</dbReference>
<reference evidence="1 2" key="1">
    <citation type="journal article" date="2013" name="BMC Genomics">
        <title>Reconstruction of the lipid metabolism for the microalga Monoraphidium neglectum from its genome sequence reveals characteristics suitable for biofuel production.</title>
        <authorList>
            <person name="Bogen C."/>
            <person name="Al-Dilaimi A."/>
            <person name="Albersmeier A."/>
            <person name="Wichmann J."/>
            <person name="Grundmann M."/>
            <person name="Rupp O."/>
            <person name="Lauersen K.J."/>
            <person name="Blifernez-Klassen O."/>
            <person name="Kalinowski J."/>
            <person name="Goesmann A."/>
            <person name="Mussgnug J.H."/>
            <person name="Kruse O."/>
        </authorList>
    </citation>
    <scope>NUCLEOTIDE SEQUENCE [LARGE SCALE GENOMIC DNA]</scope>
    <source>
        <strain evidence="1 2">SAG 48.87</strain>
    </source>
</reference>
<dbReference type="Proteomes" id="UP000054498">
    <property type="component" value="Unassembled WGS sequence"/>
</dbReference>
<evidence type="ECO:0008006" key="3">
    <source>
        <dbReference type="Google" id="ProtNLM"/>
    </source>
</evidence>
<organism evidence="1 2">
    <name type="scientific">Monoraphidium neglectum</name>
    <dbReference type="NCBI Taxonomy" id="145388"/>
    <lineage>
        <taxon>Eukaryota</taxon>
        <taxon>Viridiplantae</taxon>
        <taxon>Chlorophyta</taxon>
        <taxon>core chlorophytes</taxon>
        <taxon>Chlorophyceae</taxon>
        <taxon>CS clade</taxon>
        <taxon>Sphaeropleales</taxon>
        <taxon>Selenastraceae</taxon>
        <taxon>Monoraphidium</taxon>
    </lineage>
</organism>
<evidence type="ECO:0000313" key="2">
    <source>
        <dbReference type="Proteomes" id="UP000054498"/>
    </source>
</evidence>
<accession>A0A0D2M892</accession>
<gene>
    <name evidence="1" type="ORF">MNEG_16319</name>
</gene>
<dbReference type="Gene3D" id="3.40.50.150">
    <property type="entry name" value="Vaccinia Virus protein VP39"/>
    <property type="match status" value="1"/>
</dbReference>
<keyword evidence="2" id="KW-1185">Reference proteome</keyword>
<dbReference type="GeneID" id="25734066"/>
<evidence type="ECO:0000313" key="1">
    <source>
        <dbReference type="EMBL" id="KIY91645.1"/>
    </source>
</evidence>